<dbReference type="Pfam" id="PF02518">
    <property type="entry name" value="HATPase_c"/>
    <property type="match status" value="1"/>
</dbReference>
<feature type="transmembrane region" description="Helical" evidence="12">
    <location>
        <begin position="209"/>
        <end position="230"/>
    </location>
</feature>
<evidence type="ECO:0000256" key="2">
    <source>
        <dbReference type="ARBA" id="ARBA00004370"/>
    </source>
</evidence>
<keyword evidence="9" id="KW-0067">ATP-binding</keyword>
<dbReference type="InterPro" id="IPR004358">
    <property type="entry name" value="Sig_transdc_His_kin-like_C"/>
</dbReference>
<dbReference type="InterPro" id="IPR003661">
    <property type="entry name" value="HisK_dim/P_dom"/>
</dbReference>
<evidence type="ECO:0000256" key="6">
    <source>
        <dbReference type="ARBA" id="ARBA00022692"/>
    </source>
</evidence>
<dbReference type="PRINTS" id="PR00344">
    <property type="entry name" value="BCTRLSENSOR"/>
</dbReference>
<evidence type="ECO:0000259" key="13">
    <source>
        <dbReference type="PROSITE" id="PS50109"/>
    </source>
</evidence>
<dbReference type="InterPro" id="IPR005467">
    <property type="entry name" value="His_kinase_dom"/>
</dbReference>
<keyword evidence="8 14" id="KW-0418">Kinase</keyword>
<keyword evidence="5" id="KW-0808">Transferase</keyword>
<dbReference type="EMBL" id="OBEB01000003">
    <property type="protein sequence ID" value="SNY51536.1"/>
    <property type="molecule type" value="Genomic_DNA"/>
</dbReference>
<dbReference type="PANTHER" id="PTHR45436">
    <property type="entry name" value="SENSOR HISTIDINE KINASE YKOH"/>
    <property type="match status" value="1"/>
</dbReference>
<dbReference type="InterPro" id="IPR050428">
    <property type="entry name" value="TCS_sensor_his_kinase"/>
</dbReference>
<dbReference type="AlphaFoldDB" id="A0A285IWR0"/>
<dbReference type="EC" id="2.7.13.3" evidence="3"/>
<dbReference type="InterPro" id="IPR058619">
    <property type="entry name" value="PhoQ/CarS-like_HATPase"/>
</dbReference>
<keyword evidence="4" id="KW-0597">Phosphoprotein</keyword>
<dbReference type="GO" id="GO:0005524">
    <property type="term" value="F:ATP binding"/>
    <property type="evidence" value="ECO:0007669"/>
    <property type="project" value="UniProtKB-KW"/>
</dbReference>
<dbReference type="InterPro" id="IPR036890">
    <property type="entry name" value="HATPase_C_sf"/>
</dbReference>
<comment type="catalytic activity">
    <reaction evidence="1">
        <text>ATP + protein L-histidine = ADP + protein N-phospho-L-histidine.</text>
        <dbReference type="EC" id="2.7.13.3"/>
    </reaction>
</comment>
<evidence type="ECO:0000256" key="11">
    <source>
        <dbReference type="ARBA" id="ARBA00023136"/>
    </source>
</evidence>
<feature type="domain" description="Histidine kinase" evidence="13">
    <location>
        <begin position="288"/>
        <end position="479"/>
    </location>
</feature>
<protein>
    <recommendedName>
        <fullName evidence="3">histidine kinase</fullName>
        <ecNumber evidence="3">2.7.13.3</ecNumber>
    </recommendedName>
</protein>
<dbReference type="SMART" id="SM00387">
    <property type="entry name" value="HATPase_c"/>
    <property type="match status" value="1"/>
</dbReference>
<evidence type="ECO:0000256" key="7">
    <source>
        <dbReference type="ARBA" id="ARBA00022741"/>
    </source>
</evidence>
<evidence type="ECO:0000256" key="8">
    <source>
        <dbReference type="ARBA" id="ARBA00022777"/>
    </source>
</evidence>
<evidence type="ECO:0000313" key="14">
    <source>
        <dbReference type="EMBL" id="SNY51536.1"/>
    </source>
</evidence>
<reference evidence="15" key="1">
    <citation type="submission" date="2017-09" db="EMBL/GenBank/DDBJ databases">
        <authorList>
            <person name="Varghese N."/>
            <person name="Submissions S."/>
        </authorList>
    </citation>
    <scope>NUCLEOTIDE SEQUENCE [LARGE SCALE GENOMIC DNA]</scope>
    <source>
        <strain evidence="15">CGMCC 1.12461</strain>
    </source>
</reference>
<dbReference type="GO" id="GO:0000155">
    <property type="term" value="F:phosphorelay sensor kinase activity"/>
    <property type="evidence" value="ECO:0007669"/>
    <property type="project" value="InterPro"/>
</dbReference>
<accession>A0A285IWR0</accession>
<evidence type="ECO:0000256" key="4">
    <source>
        <dbReference type="ARBA" id="ARBA00022553"/>
    </source>
</evidence>
<keyword evidence="15" id="KW-1185">Reference proteome</keyword>
<dbReference type="SUPFAM" id="SSF55874">
    <property type="entry name" value="ATPase domain of HSP90 chaperone/DNA topoisomerase II/histidine kinase"/>
    <property type="match status" value="1"/>
</dbReference>
<dbReference type="Proteomes" id="UP000219353">
    <property type="component" value="Unassembled WGS sequence"/>
</dbReference>
<dbReference type="InterPro" id="IPR003594">
    <property type="entry name" value="HATPase_dom"/>
</dbReference>
<dbReference type="CDD" id="cd00082">
    <property type="entry name" value="HisKA"/>
    <property type="match status" value="1"/>
</dbReference>
<name>A0A285IWR0_9GAMM</name>
<dbReference type="Gene3D" id="3.30.565.10">
    <property type="entry name" value="Histidine kinase-like ATPase, C-terminal domain"/>
    <property type="match status" value="1"/>
</dbReference>
<dbReference type="PANTHER" id="PTHR45436:SF4">
    <property type="entry name" value="SENSOR PROTEIN PHOQ"/>
    <property type="match status" value="1"/>
</dbReference>
<dbReference type="CDD" id="cd16954">
    <property type="entry name" value="HATPase_PhoQ-like"/>
    <property type="match status" value="1"/>
</dbReference>
<gene>
    <name evidence="14" type="ORF">SAMN06297280_1887</name>
</gene>
<evidence type="ECO:0000256" key="5">
    <source>
        <dbReference type="ARBA" id="ARBA00022679"/>
    </source>
</evidence>
<keyword evidence="6 12" id="KW-0812">Transmembrane</keyword>
<evidence type="ECO:0000256" key="12">
    <source>
        <dbReference type="SAM" id="Phobius"/>
    </source>
</evidence>
<organism evidence="14 15">
    <name type="scientific">Arsukibacterium tuosuense</name>
    <dbReference type="NCBI Taxonomy" id="1323745"/>
    <lineage>
        <taxon>Bacteria</taxon>
        <taxon>Pseudomonadati</taxon>
        <taxon>Pseudomonadota</taxon>
        <taxon>Gammaproteobacteria</taxon>
        <taxon>Chromatiales</taxon>
        <taxon>Chromatiaceae</taxon>
        <taxon>Arsukibacterium</taxon>
    </lineage>
</organism>
<evidence type="ECO:0000256" key="10">
    <source>
        <dbReference type="ARBA" id="ARBA00022989"/>
    </source>
</evidence>
<proteinExistence type="predicted"/>
<evidence type="ECO:0000256" key="3">
    <source>
        <dbReference type="ARBA" id="ARBA00012438"/>
    </source>
</evidence>
<evidence type="ECO:0000313" key="15">
    <source>
        <dbReference type="Proteomes" id="UP000219353"/>
    </source>
</evidence>
<keyword evidence="7" id="KW-0547">Nucleotide-binding</keyword>
<sequence length="479" mass="53491">MMTLSLKLRQGLVSIVLLLLLLPSSFVAIDQAFFTQLLTNAEQKLEVHMYAILSDLKITDGKIELSNNTLSPDFFRPDSGLSAYITSNENISAEDAFVDSTAINSTSTNVSSSGINSGAVDSFDADSFEIDSIVWQSDSSLSQKFNPPDTTLVPGEHMFYPYVSASKEYWLLSIALLFDSGEQTRPLTIHIVQTDAMLTAPYISFRNTLLSWFIWIGAALVLFSVLAYYWTTKPLSKLDQEIRKLEGGEQDHLNGHYPAELTTIKEDLNLLLANQNRQKLRYRNHLSDLAHALKTPVAVLNTSILSQQPELKEQLDRISAMIDHQLKRASSSGQDIWKKQFEILPHIEKLCNALQKIYRDKELDIQIDCPENATFRGDETDLMEILGNLLDNACKACRHRVKLTVSQNPLNLIIEDDGPGIAKDDRKKLFARGTRLDTYKDGHGVGLSIVAELVSSYSGGMQVTESPLGGARFELIFPE</sequence>
<keyword evidence="11 12" id="KW-0472">Membrane</keyword>
<comment type="subcellular location">
    <subcellularLocation>
        <location evidence="2">Membrane</location>
    </subcellularLocation>
</comment>
<dbReference type="GO" id="GO:0005886">
    <property type="term" value="C:plasma membrane"/>
    <property type="evidence" value="ECO:0007669"/>
    <property type="project" value="TreeGrafter"/>
</dbReference>
<dbReference type="PROSITE" id="PS50109">
    <property type="entry name" value="HIS_KIN"/>
    <property type="match status" value="1"/>
</dbReference>
<evidence type="ECO:0000256" key="9">
    <source>
        <dbReference type="ARBA" id="ARBA00022840"/>
    </source>
</evidence>
<evidence type="ECO:0000256" key="1">
    <source>
        <dbReference type="ARBA" id="ARBA00000085"/>
    </source>
</evidence>
<keyword evidence="10 12" id="KW-1133">Transmembrane helix</keyword>